<keyword evidence="2" id="KW-0808">Transferase</keyword>
<dbReference type="InterPro" id="IPR029063">
    <property type="entry name" value="SAM-dependent_MTases_sf"/>
</dbReference>
<organism evidence="2 3">
    <name type="scientific">Phaeodactylibacter luteus</name>
    <dbReference type="NCBI Taxonomy" id="1564516"/>
    <lineage>
        <taxon>Bacteria</taxon>
        <taxon>Pseudomonadati</taxon>
        <taxon>Bacteroidota</taxon>
        <taxon>Saprospiria</taxon>
        <taxon>Saprospirales</taxon>
        <taxon>Haliscomenobacteraceae</taxon>
        <taxon>Phaeodactylibacter</taxon>
    </lineage>
</organism>
<dbReference type="Gene3D" id="3.40.50.150">
    <property type="entry name" value="Vaccinia Virus protein VP39"/>
    <property type="match status" value="1"/>
</dbReference>
<accession>A0A5C6RGW6</accession>
<dbReference type="GO" id="GO:0008168">
    <property type="term" value="F:methyltransferase activity"/>
    <property type="evidence" value="ECO:0007669"/>
    <property type="project" value="UniProtKB-KW"/>
</dbReference>
<dbReference type="SUPFAM" id="SSF53335">
    <property type="entry name" value="S-adenosyl-L-methionine-dependent methyltransferases"/>
    <property type="match status" value="1"/>
</dbReference>
<proteinExistence type="predicted"/>
<dbReference type="Proteomes" id="UP000321580">
    <property type="component" value="Unassembled WGS sequence"/>
</dbReference>
<protein>
    <submittedName>
        <fullName evidence="2">Methyltransferase domain-containing protein</fullName>
    </submittedName>
</protein>
<dbReference type="OrthoDB" id="8385759at2"/>
<dbReference type="GO" id="GO:0032259">
    <property type="term" value="P:methylation"/>
    <property type="evidence" value="ECO:0007669"/>
    <property type="project" value="UniProtKB-KW"/>
</dbReference>
<evidence type="ECO:0000313" key="2">
    <source>
        <dbReference type="EMBL" id="TXB60087.1"/>
    </source>
</evidence>
<sequence>MDPFVQSNLALWDAWASFHPDTEMYNMEAFRNGTSSLTPLEWGALKGRVEGRSLLHLQCHFGQDTLSFARAGAVATGVDFSAEAIRKAKALSAELNVPADFIQAEVSTLSLPATFDWVFTSYGVLTWLPDLMPWAQVVSRHLKPGGRFYIAEFHPAMMMFEFETGRYGYSYFNTGKPYEEVVSGSYADTGEGTLRKECTWSHSLAEIIRALMAAGLELKDFNEFPFSPYNCFPEMEEVQPGLFQCRHVPGAPHLFTLEMQKP</sequence>
<dbReference type="AlphaFoldDB" id="A0A5C6RGW6"/>
<keyword evidence="3" id="KW-1185">Reference proteome</keyword>
<dbReference type="CDD" id="cd02440">
    <property type="entry name" value="AdoMet_MTases"/>
    <property type="match status" value="1"/>
</dbReference>
<evidence type="ECO:0000313" key="3">
    <source>
        <dbReference type="Proteomes" id="UP000321580"/>
    </source>
</evidence>
<dbReference type="EMBL" id="VOOR01000082">
    <property type="protein sequence ID" value="TXB60087.1"/>
    <property type="molecule type" value="Genomic_DNA"/>
</dbReference>
<keyword evidence="2" id="KW-0489">Methyltransferase</keyword>
<dbReference type="RefSeq" id="WP_147169563.1">
    <property type="nucleotide sequence ID" value="NZ_VOOR01000082.1"/>
</dbReference>
<dbReference type="Pfam" id="PF13649">
    <property type="entry name" value="Methyltransf_25"/>
    <property type="match status" value="1"/>
</dbReference>
<name>A0A5C6RGW6_9BACT</name>
<comment type="caution">
    <text evidence="2">The sequence shown here is derived from an EMBL/GenBank/DDBJ whole genome shotgun (WGS) entry which is preliminary data.</text>
</comment>
<reference evidence="2 3" key="1">
    <citation type="submission" date="2019-08" db="EMBL/GenBank/DDBJ databases">
        <title>Genome of Phaeodactylibacter luteus.</title>
        <authorList>
            <person name="Bowman J.P."/>
        </authorList>
    </citation>
    <scope>NUCLEOTIDE SEQUENCE [LARGE SCALE GENOMIC DNA]</scope>
    <source>
        <strain evidence="2 3">KCTC 42180</strain>
    </source>
</reference>
<evidence type="ECO:0000259" key="1">
    <source>
        <dbReference type="Pfam" id="PF13649"/>
    </source>
</evidence>
<gene>
    <name evidence="2" type="ORF">FRY97_20855</name>
</gene>
<feature type="domain" description="Methyltransferase" evidence="1">
    <location>
        <begin position="55"/>
        <end position="146"/>
    </location>
</feature>
<dbReference type="InterPro" id="IPR041698">
    <property type="entry name" value="Methyltransf_25"/>
</dbReference>